<dbReference type="GO" id="GO:0042602">
    <property type="term" value="F:riboflavin reductase (NADPH) activity"/>
    <property type="evidence" value="ECO:0007669"/>
    <property type="project" value="TreeGrafter"/>
</dbReference>
<sequence length="217" mass="23857">MTKLVIFAANGQIAQIVTHRILTEPKFADVELTLALRNSQRLNSLADNARVRLVETDLTNAQEVATAVQGQDMVFVAVVDHTNDNVMTKNIIAAMQAHHVNRVISTNILGIYDEVPGEFGRWNHEQVASGLDAARDSDSLLAASGLDYTTLRLPWLNDRDEVKYSLTHRNDAYVGVSGSRQSMADVVLRIVADPSFAKKDSLGIADPDTQGEDRPVY</sequence>
<dbReference type="Pfam" id="PF13460">
    <property type="entry name" value="NAD_binding_10"/>
    <property type="match status" value="1"/>
</dbReference>
<evidence type="ECO:0000313" key="3">
    <source>
        <dbReference type="Proteomes" id="UP000051672"/>
    </source>
</evidence>
<dbReference type="PATRIC" id="fig|1423727.3.peg.1040"/>
<proteinExistence type="predicted"/>
<dbReference type="EMBL" id="AYZQ01000002">
    <property type="protein sequence ID" value="KRM72049.1"/>
    <property type="molecule type" value="Genomic_DNA"/>
</dbReference>
<dbReference type="RefSeq" id="WP_057894321.1">
    <property type="nucleotide sequence ID" value="NZ_AYZQ01000002.1"/>
</dbReference>
<evidence type="ECO:0000259" key="1">
    <source>
        <dbReference type="Pfam" id="PF13460"/>
    </source>
</evidence>
<dbReference type="OrthoDB" id="9803892at2"/>
<feature type="domain" description="NAD(P)-binding" evidence="1">
    <location>
        <begin position="9"/>
        <end position="194"/>
    </location>
</feature>
<keyword evidence="3" id="KW-1185">Reference proteome</keyword>
<dbReference type="PANTHER" id="PTHR43355">
    <property type="entry name" value="FLAVIN REDUCTASE (NADPH)"/>
    <property type="match status" value="1"/>
</dbReference>
<evidence type="ECO:0000313" key="2">
    <source>
        <dbReference type="EMBL" id="KRM72049.1"/>
    </source>
</evidence>
<reference evidence="2 3" key="1">
    <citation type="journal article" date="2015" name="Genome Announc.">
        <title>Expanding the biotechnology potential of lactobacilli through comparative genomics of 213 strains and associated genera.</title>
        <authorList>
            <person name="Sun Z."/>
            <person name="Harris H.M."/>
            <person name="McCann A."/>
            <person name="Guo C."/>
            <person name="Argimon S."/>
            <person name="Zhang W."/>
            <person name="Yang X."/>
            <person name="Jeffery I.B."/>
            <person name="Cooney J.C."/>
            <person name="Kagawa T.F."/>
            <person name="Liu W."/>
            <person name="Song Y."/>
            <person name="Salvetti E."/>
            <person name="Wrobel A."/>
            <person name="Rasinkangas P."/>
            <person name="Parkhill J."/>
            <person name="Rea M.C."/>
            <person name="O'Sullivan O."/>
            <person name="Ritari J."/>
            <person name="Douillard F.P."/>
            <person name="Paul Ross R."/>
            <person name="Yang R."/>
            <person name="Briner A.E."/>
            <person name="Felis G.E."/>
            <person name="de Vos W.M."/>
            <person name="Barrangou R."/>
            <person name="Klaenhammer T.R."/>
            <person name="Caufield P.W."/>
            <person name="Cui Y."/>
            <person name="Zhang H."/>
            <person name="O'Toole P.W."/>
        </authorList>
    </citation>
    <scope>NUCLEOTIDE SEQUENCE [LARGE SCALE GENOMIC DNA]</scope>
    <source>
        <strain evidence="2 3">DSM 23927</strain>
    </source>
</reference>
<comment type="caution">
    <text evidence="2">The sequence shown here is derived from an EMBL/GenBank/DDBJ whole genome shotgun (WGS) entry which is preliminary data.</text>
</comment>
<dbReference type="InterPro" id="IPR016040">
    <property type="entry name" value="NAD(P)-bd_dom"/>
</dbReference>
<dbReference type="GO" id="GO:0004074">
    <property type="term" value="F:biliverdin reductase [NAD(P)H] activity"/>
    <property type="evidence" value="ECO:0007669"/>
    <property type="project" value="TreeGrafter"/>
</dbReference>
<dbReference type="PANTHER" id="PTHR43355:SF2">
    <property type="entry name" value="FLAVIN REDUCTASE (NADPH)"/>
    <property type="match status" value="1"/>
</dbReference>
<accession>A0A0R2AXD1</accession>
<dbReference type="STRING" id="1423727.FC34_GL001032"/>
<dbReference type="InterPro" id="IPR051606">
    <property type="entry name" value="Polyketide_Oxido-like"/>
</dbReference>
<dbReference type="Proteomes" id="UP000051672">
    <property type="component" value="Unassembled WGS sequence"/>
</dbReference>
<dbReference type="SUPFAM" id="SSF51735">
    <property type="entry name" value="NAD(P)-binding Rossmann-fold domains"/>
    <property type="match status" value="1"/>
</dbReference>
<dbReference type="InterPro" id="IPR036291">
    <property type="entry name" value="NAD(P)-bd_dom_sf"/>
</dbReference>
<gene>
    <name evidence="2" type="ORF">FC34_GL001032</name>
</gene>
<organism evidence="2 3">
    <name type="scientific">Lacticaseibacillus brantae DSM 23927</name>
    <dbReference type="NCBI Taxonomy" id="1423727"/>
    <lineage>
        <taxon>Bacteria</taxon>
        <taxon>Bacillati</taxon>
        <taxon>Bacillota</taxon>
        <taxon>Bacilli</taxon>
        <taxon>Lactobacillales</taxon>
        <taxon>Lactobacillaceae</taxon>
        <taxon>Lacticaseibacillus</taxon>
    </lineage>
</organism>
<dbReference type="AlphaFoldDB" id="A0A0R2AXD1"/>
<protein>
    <submittedName>
        <fullName evidence="2">Saccharopine dehydrogenase related protein</fullName>
    </submittedName>
</protein>
<name>A0A0R2AXD1_9LACO</name>
<dbReference type="Gene3D" id="3.40.50.720">
    <property type="entry name" value="NAD(P)-binding Rossmann-like Domain"/>
    <property type="match status" value="1"/>
</dbReference>